<organism evidence="5 6">
    <name type="scientific">Hominimerdicola aceti</name>
    <dbReference type="NCBI Taxonomy" id="2981726"/>
    <lineage>
        <taxon>Bacteria</taxon>
        <taxon>Bacillati</taxon>
        <taxon>Bacillota</taxon>
        <taxon>Clostridia</taxon>
        <taxon>Eubacteriales</taxon>
        <taxon>Oscillospiraceae</taxon>
        <taxon>Hominimerdicola</taxon>
    </lineage>
</organism>
<comment type="subcellular location">
    <subcellularLocation>
        <location evidence="1">Cytoplasm</location>
    </subcellularLocation>
</comment>
<dbReference type="PANTHER" id="PTHR33705">
    <property type="entry name" value="PHOSPHOCARRIER PROTEIN HPR"/>
    <property type="match status" value="1"/>
</dbReference>
<keyword evidence="6" id="KW-1185">Reference proteome</keyword>
<proteinExistence type="predicted"/>
<accession>A0AAE3IJ25</accession>
<dbReference type="Proteomes" id="UP001208131">
    <property type="component" value="Unassembled WGS sequence"/>
</dbReference>
<sequence>MVSKVVKVVNAEGLHMRPAGIIAKAAKEHPECEIMMKANGKDIKAKAVMQIMAAGIKKDTEVEIIVTGENEQAVLDEFVKMFEDGFGE</sequence>
<keyword evidence="3" id="KW-0598">Phosphotransferase system</keyword>
<evidence type="ECO:0000256" key="3">
    <source>
        <dbReference type="ARBA" id="ARBA00022683"/>
    </source>
</evidence>
<dbReference type="AlphaFoldDB" id="A0AAE3IJ25"/>
<comment type="caution">
    <text evidence="5">The sequence shown here is derived from an EMBL/GenBank/DDBJ whole genome shotgun (WGS) entry which is preliminary data.</text>
</comment>
<dbReference type="PROSITE" id="PS51350">
    <property type="entry name" value="PTS_HPR_DOM"/>
    <property type="match status" value="1"/>
</dbReference>
<dbReference type="PANTHER" id="PTHR33705:SF2">
    <property type="entry name" value="PHOSPHOCARRIER PROTEIN NPR"/>
    <property type="match status" value="1"/>
</dbReference>
<dbReference type="InterPro" id="IPR035895">
    <property type="entry name" value="HPr-like_sf"/>
</dbReference>
<keyword evidence="2" id="KW-0963">Cytoplasm</keyword>
<dbReference type="SUPFAM" id="SSF55594">
    <property type="entry name" value="HPr-like"/>
    <property type="match status" value="1"/>
</dbReference>
<evidence type="ECO:0000313" key="5">
    <source>
        <dbReference type="EMBL" id="MCU6705003.1"/>
    </source>
</evidence>
<dbReference type="RefSeq" id="WP_117891736.1">
    <property type="nucleotide sequence ID" value="NZ_JAOQJZ010000002.1"/>
</dbReference>
<evidence type="ECO:0000256" key="2">
    <source>
        <dbReference type="ARBA" id="ARBA00022490"/>
    </source>
</evidence>
<feature type="domain" description="HPr" evidence="4">
    <location>
        <begin position="1"/>
        <end position="88"/>
    </location>
</feature>
<dbReference type="NCBIfam" id="TIGR01003">
    <property type="entry name" value="PTS_HPr_family"/>
    <property type="match status" value="1"/>
</dbReference>
<gene>
    <name evidence="5" type="ORF">OCV57_03540</name>
</gene>
<dbReference type="InterPro" id="IPR050399">
    <property type="entry name" value="HPr"/>
</dbReference>
<name>A0AAE3IJ25_9FIRM</name>
<evidence type="ECO:0000313" key="6">
    <source>
        <dbReference type="Proteomes" id="UP001208131"/>
    </source>
</evidence>
<dbReference type="GO" id="GO:0009401">
    <property type="term" value="P:phosphoenolpyruvate-dependent sugar phosphotransferase system"/>
    <property type="evidence" value="ECO:0007669"/>
    <property type="project" value="UniProtKB-KW"/>
</dbReference>
<dbReference type="CDD" id="cd00367">
    <property type="entry name" value="PTS-HPr_like"/>
    <property type="match status" value="1"/>
</dbReference>
<dbReference type="Pfam" id="PF00381">
    <property type="entry name" value="PTS-HPr"/>
    <property type="match status" value="1"/>
</dbReference>
<dbReference type="PRINTS" id="PR00107">
    <property type="entry name" value="PHOSPHOCPHPR"/>
</dbReference>
<dbReference type="InterPro" id="IPR000032">
    <property type="entry name" value="HPr-like"/>
</dbReference>
<evidence type="ECO:0000259" key="4">
    <source>
        <dbReference type="PROSITE" id="PS51350"/>
    </source>
</evidence>
<protein>
    <submittedName>
        <fullName evidence="5">HPr family phosphocarrier protein</fullName>
    </submittedName>
</protein>
<dbReference type="GO" id="GO:0005737">
    <property type="term" value="C:cytoplasm"/>
    <property type="evidence" value="ECO:0007669"/>
    <property type="project" value="UniProtKB-SubCell"/>
</dbReference>
<dbReference type="Gene3D" id="3.30.1340.10">
    <property type="entry name" value="HPr-like"/>
    <property type="match status" value="1"/>
</dbReference>
<dbReference type="EMBL" id="JAOQJZ010000002">
    <property type="protein sequence ID" value="MCU6705003.1"/>
    <property type="molecule type" value="Genomic_DNA"/>
</dbReference>
<evidence type="ECO:0000256" key="1">
    <source>
        <dbReference type="ARBA" id="ARBA00004496"/>
    </source>
</evidence>
<reference evidence="5 6" key="1">
    <citation type="journal article" date="2021" name="ISME Commun">
        <title>Automated analysis of genomic sequences facilitates high-throughput and comprehensive description of bacteria.</title>
        <authorList>
            <person name="Hitch T.C.A."/>
        </authorList>
    </citation>
    <scope>NUCLEOTIDE SEQUENCE [LARGE SCALE GENOMIC DNA]</scope>
    <source>
        <strain evidence="5 6">Sanger_31</strain>
    </source>
</reference>